<feature type="compositionally biased region" description="Basic and acidic residues" evidence="1">
    <location>
        <begin position="11"/>
        <end position="32"/>
    </location>
</feature>
<dbReference type="Proteomes" id="UP000287651">
    <property type="component" value="Unassembled WGS sequence"/>
</dbReference>
<gene>
    <name evidence="2" type="ORF">B296_00042302</name>
</gene>
<accession>A0A426ZIV7</accession>
<sequence>MHPLCIKRSSKGKEEKKVGSSEEVKPAGEKLPGHVIQTKAVRCTKVYFPSPRDDPPTTGPSSELTPDESPSSSVPRDADPASFLEDFDMDKFMSSFQDDGLLQLCVDGAGEDANFAREDADDDSLWFCDPMQMDLRDGNSCTESQVAAEVERLTSLLHCEGDEQHK</sequence>
<evidence type="ECO:0000313" key="2">
    <source>
        <dbReference type="EMBL" id="RRT63919.1"/>
    </source>
</evidence>
<evidence type="ECO:0000313" key="3">
    <source>
        <dbReference type="Proteomes" id="UP000287651"/>
    </source>
</evidence>
<organism evidence="2 3">
    <name type="scientific">Ensete ventricosum</name>
    <name type="common">Abyssinian banana</name>
    <name type="synonym">Musa ensete</name>
    <dbReference type="NCBI Taxonomy" id="4639"/>
    <lineage>
        <taxon>Eukaryota</taxon>
        <taxon>Viridiplantae</taxon>
        <taxon>Streptophyta</taxon>
        <taxon>Embryophyta</taxon>
        <taxon>Tracheophyta</taxon>
        <taxon>Spermatophyta</taxon>
        <taxon>Magnoliopsida</taxon>
        <taxon>Liliopsida</taxon>
        <taxon>Zingiberales</taxon>
        <taxon>Musaceae</taxon>
        <taxon>Ensete</taxon>
    </lineage>
</organism>
<evidence type="ECO:0000256" key="1">
    <source>
        <dbReference type="SAM" id="MobiDB-lite"/>
    </source>
</evidence>
<feature type="compositionally biased region" description="Polar residues" evidence="1">
    <location>
        <begin position="59"/>
        <end position="74"/>
    </location>
</feature>
<comment type="caution">
    <text evidence="2">The sequence shown here is derived from an EMBL/GenBank/DDBJ whole genome shotgun (WGS) entry which is preliminary data.</text>
</comment>
<protein>
    <submittedName>
        <fullName evidence="2">Uncharacterized protein</fullName>
    </submittedName>
</protein>
<reference evidence="2 3" key="1">
    <citation type="journal article" date="2014" name="Agronomy (Basel)">
        <title>A Draft Genome Sequence for Ensete ventricosum, the Drought-Tolerant Tree Against Hunger.</title>
        <authorList>
            <person name="Harrison J."/>
            <person name="Moore K.A."/>
            <person name="Paszkiewicz K."/>
            <person name="Jones T."/>
            <person name="Grant M."/>
            <person name="Ambacheew D."/>
            <person name="Muzemil S."/>
            <person name="Studholme D.J."/>
        </authorList>
    </citation>
    <scope>NUCLEOTIDE SEQUENCE [LARGE SCALE GENOMIC DNA]</scope>
</reference>
<proteinExistence type="predicted"/>
<feature type="region of interest" description="Disordered" evidence="1">
    <location>
        <begin position="1"/>
        <end position="81"/>
    </location>
</feature>
<dbReference type="EMBL" id="AMZH03006410">
    <property type="protein sequence ID" value="RRT63919.1"/>
    <property type="molecule type" value="Genomic_DNA"/>
</dbReference>
<dbReference type="AlphaFoldDB" id="A0A426ZIV7"/>
<name>A0A426ZIV7_ENSVE</name>